<evidence type="ECO:0000313" key="2">
    <source>
        <dbReference type="EMBL" id="OOK71769.1"/>
    </source>
</evidence>
<sequence length="58" mass="6504">MLITVAELASRIRSAEPVTLLDVRWRLDEPDGHSAYLRSHLPGRSTSRWKTNSATTPS</sequence>
<dbReference type="Proteomes" id="UP000189229">
    <property type="component" value="Unassembled WGS sequence"/>
</dbReference>
<organism evidence="2 3">
    <name type="scientific">Mycobacterium kansasii</name>
    <dbReference type="NCBI Taxonomy" id="1768"/>
    <lineage>
        <taxon>Bacteria</taxon>
        <taxon>Bacillati</taxon>
        <taxon>Actinomycetota</taxon>
        <taxon>Actinomycetes</taxon>
        <taxon>Mycobacteriales</taxon>
        <taxon>Mycobacteriaceae</taxon>
        <taxon>Mycobacterium</taxon>
    </lineage>
</organism>
<dbReference type="EC" id="2.8.1.1" evidence="2"/>
<protein>
    <submittedName>
        <fullName evidence="2">Thiosulfate sulfurtransferase domain protein</fullName>
        <ecNumber evidence="2">2.8.1.1</ecNumber>
    </submittedName>
</protein>
<dbReference type="GO" id="GO:0004792">
    <property type="term" value="F:thiosulfate-cyanide sulfurtransferase activity"/>
    <property type="evidence" value="ECO:0007669"/>
    <property type="project" value="UniProtKB-EC"/>
</dbReference>
<gene>
    <name evidence="2" type="primary">sseA</name>
    <name evidence="2" type="ORF">BZL30_5486</name>
</gene>
<feature type="compositionally biased region" description="Polar residues" evidence="1">
    <location>
        <begin position="44"/>
        <end position="58"/>
    </location>
</feature>
<comment type="caution">
    <text evidence="2">The sequence shown here is derived from an EMBL/GenBank/DDBJ whole genome shotgun (WGS) entry which is preliminary data.</text>
</comment>
<dbReference type="AlphaFoldDB" id="A0A1V3WXW0"/>
<evidence type="ECO:0000256" key="1">
    <source>
        <dbReference type="SAM" id="MobiDB-lite"/>
    </source>
</evidence>
<name>A0A1V3WXW0_MYCKA</name>
<proteinExistence type="predicted"/>
<keyword evidence="2" id="KW-0808">Transferase</keyword>
<dbReference type="EMBL" id="MVBM01000005">
    <property type="protein sequence ID" value="OOK71769.1"/>
    <property type="molecule type" value="Genomic_DNA"/>
</dbReference>
<dbReference type="SUPFAM" id="SSF52821">
    <property type="entry name" value="Rhodanese/Cell cycle control phosphatase"/>
    <property type="match status" value="1"/>
</dbReference>
<feature type="region of interest" description="Disordered" evidence="1">
    <location>
        <begin position="36"/>
        <end position="58"/>
    </location>
</feature>
<dbReference type="InterPro" id="IPR036873">
    <property type="entry name" value="Rhodanese-like_dom_sf"/>
</dbReference>
<accession>A0A1V3WXW0</accession>
<dbReference type="Gene3D" id="3.40.250.10">
    <property type="entry name" value="Rhodanese-like domain"/>
    <property type="match status" value="1"/>
</dbReference>
<reference evidence="2 3" key="1">
    <citation type="submission" date="2017-02" db="EMBL/GenBank/DDBJ databases">
        <title>Complete genome sequences of Mycobacterium kansasii strains isolated from rhesus macaques.</title>
        <authorList>
            <person name="Panda A."/>
            <person name="Nagaraj S."/>
            <person name="Zhao X."/>
            <person name="Tettelin H."/>
            <person name="Detolla L.J."/>
        </authorList>
    </citation>
    <scope>NUCLEOTIDE SEQUENCE [LARGE SCALE GENOMIC DNA]</scope>
    <source>
        <strain evidence="2 3">11-3813</strain>
    </source>
</reference>
<evidence type="ECO:0000313" key="3">
    <source>
        <dbReference type="Proteomes" id="UP000189229"/>
    </source>
</evidence>